<proteinExistence type="inferred from homology"/>
<evidence type="ECO:0000256" key="3">
    <source>
        <dbReference type="SAM" id="MobiDB-lite"/>
    </source>
</evidence>
<evidence type="ECO:0000313" key="5">
    <source>
        <dbReference type="Proteomes" id="UP000664731"/>
    </source>
</evidence>
<dbReference type="InterPro" id="IPR037021">
    <property type="entry name" value="RnfH_sf"/>
</dbReference>
<dbReference type="Pfam" id="PF03658">
    <property type="entry name" value="Ub-RnfH"/>
    <property type="match status" value="1"/>
</dbReference>
<gene>
    <name evidence="4" type="ORF">J1777_11990</name>
</gene>
<evidence type="ECO:0000256" key="2">
    <source>
        <dbReference type="HAMAP-Rule" id="MF_00460"/>
    </source>
</evidence>
<dbReference type="EMBL" id="JAFNME010000031">
    <property type="protein sequence ID" value="MBO1250538.1"/>
    <property type="molecule type" value="Genomic_DNA"/>
</dbReference>
<reference evidence="4" key="1">
    <citation type="submission" date="2021-03" db="EMBL/GenBank/DDBJ databases">
        <title>Comamonas denitrificans.</title>
        <authorList>
            <person name="Finster K."/>
        </authorList>
    </citation>
    <scope>NUCLEOTIDE SEQUENCE</scope>
    <source>
        <strain evidence="4">MM2021_4</strain>
    </source>
</reference>
<dbReference type="SUPFAM" id="SSF54285">
    <property type="entry name" value="MoaD/ThiS"/>
    <property type="match status" value="1"/>
</dbReference>
<keyword evidence="5" id="KW-1185">Reference proteome</keyword>
<evidence type="ECO:0000256" key="1">
    <source>
        <dbReference type="ARBA" id="ARBA00010645"/>
    </source>
</evidence>
<dbReference type="AlphaFoldDB" id="A0A939H288"/>
<dbReference type="InterPro" id="IPR005346">
    <property type="entry name" value="RnfH"/>
</dbReference>
<protein>
    <recommendedName>
        <fullName evidence="2">UPF0125 protein J1777_11990</fullName>
    </recommendedName>
</protein>
<feature type="region of interest" description="Disordered" evidence="3">
    <location>
        <begin position="85"/>
        <end position="104"/>
    </location>
</feature>
<dbReference type="HAMAP" id="MF_00460">
    <property type="entry name" value="UPF0125_RnfH"/>
    <property type="match status" value="1"/>
</dbReference>
<dbReference type="PANTHER" id="PTHR37483">
    <property type="entry name" value="UPF0125 PROTEIN RATB"/>
    <property type="match status" value="1"/>
</dbReference>
<comment type="similarity">
    <text evidence="1 2">Belongs to the UPF0125 (RnfH) family.</text>
</comment>
<sequence length="104" mass="11177">MAKVQVQVWRSVQPGHVQTADLTLPACATVADAIALLGWPETAGCGIWGRACTLDTVLTSGDRVELYRALTVDPKVARRERFAQQGARGAGLFSARRPHSKAGY</sequence>
<dbReference type="PANTHER" id="PTHR37483:SF1">
    <property type="entry name" value="UPF0125 PROTEIN RATB"/>
    <property type="match status" value="1"/>
</dbReference>
<dbReference type="Gene3D" id="3.10.20.280">
    <property type="entry name" value="RnfH-like"/>
    <property type="match status" value="1"/>
</dbReference>
<dbReference type="RefSeq" id="WP_207575931.1">
    <property type="nucleotide sequence ID" value="NZ_JAFNME010000031.1"/>
</dbReference>
<comment type="caution">
    <text evidence="4">The sequence shown here is derived from an EMBL/GenBank/DDBJ whole genome shotgun (WGS) entry which is preliminary data.</text>
</comment>
<evidence type="ECO:0000313" key="4">
    <source>
        <dbReference type="EMBL" id="MBO1250538.1"/>
    </source>
</evidence>
<name>A0A939H288_9BURK</name>
<dbReference type="Proteomes" id="UP000664731">
    <property type="component" value="Unassembled WGS sequence"/>
</dbReference>
<dbReference type="InterPro" id="IPR016155">
    <property type="entry name" value="Mopterin_synth/thiamin_S_b"/>
</dbReference>
<organism evidence="4 5">
    <name type="scientific">Comamonas denitrificans</name>
    <dbReference type="NCBI Taxonomy" id="117506"/>
    <lineage>
        <taxon>Bacteria</taxon>
        <taxon>Pseudomonadati</taxon>
        <taxon>Pseudomonadota</taxon>
        <taxon>Betaproteobacteria</taxon>
        <taxon>Burkholderiales</taxon>
        <taxon>Comamonadaceae</taxon>
        <taxon>Comamonas</taxon>
    </lineage>
</organism>
<accession>A0A939H288</accession>